<dbReference type="InterPro" id="IPR000836">
    <property type="entry name" value="PRTase_dom"/>
</dbReference>
<dbReference type="RefSeq" id="WP_148697958.1">
    <property type="nucleotide sequence ID" value="NZ_CP017834.1"/>
</dbReference>
<comment type="cofactor">
    <cofactor evidence="15">
        <name>Mg(2+)</name>
        <dbReference type="ChEBI" id="CHEBI:18420"/>
    </cofactor>
    <text evidence="15">Binds 1 Mg(2+) ion per subunit. The magnesium is bound as Mg-PRPP.</text>
</comment>
<evidence type="ECO:0000256" key="10">
    <source>
        <dbReference type="ARBA" id="ARBA00031082"/>
    </source>
</evidence>
<comment type="catalytic activity">
    <reaction evidence="11 15">
        <text>UMP + diphosphate = 5-phospho-alpha-D-ribose 1-diphosphate + uracil</text>
        <dbReference type="Rhea" id="RHEA:13017"/>
        <dbReference type="ChEBI" id="CHEBI:17568"/>
        <dbReference type="ChEBI" id="CHEBI:33019"/>
        <dbReference type="ChEBI" id="CHEBI:57865"/>
        <dbReference type="ChEBI" id="CHEBI:58017"/>
        <dbReference type="EC" id="2.4.2.9"/>
    </reaction>
</comment>
<proteinExistence type="inferred from homology"/>
<dbReference type="GO" id="GO:0006223">
    <property type="term" value="P:uracil salvage"/>
    <property type="evidence" value="ECO:0007669"/>
    <property type="project" value="InterPro"/>
</dbReference>
<reference evidence="17 18" key="1">
    <citation type="submission" date="2016-10" db="EMBL/GenBank/DDBJ databases">
        <title>Silvanigrella aquatica sp. nov., isolated from a freshwater lake located in the Black Forest, Germany, description of Silvanigrellaceae fam. nov., Silvanigrellales ord. nov., reclassification of the order Bdellovibrionales in the class Oligoflexia, reclassification of the families Bacteriovoracaceae and Halobacteriovoraceae in the new order Bacteriovoracales ord. nov., and reclassification of the family Pseudobacteriovoracaceae in the order Oligoflexiales.</title>
        <authorList>
            <person name="Hahn M.W."/>
            <person name="Schmidt J."/>
            <person name="Koll U."/>
            <person name="Rohde M."/>
            <person name="Verbag S."/>
            <person name="Pitt A."/>
            <person name="Nakai R."/>
            <person name="Naganuma T."/>
            <person name="Lang E."/>
        </authorList>
    </citation>
    <scope>NUCLEOTIDE SEQUENCE [LARGE SCALE GENOMIC DNA]</scope>
    <source>
        <strain evidence="17 18">MWH-Nonnen-W8red</strain>
    </source>
</reference>
<dbReference type="PANTHER" id="PTHR32315">
    <property type="entry name" value="ADENINE PHOSPHORIBOSYLTRANSFERASE"/>
    <property type="match status" value="1"/>
</dbReference>
<evidence type="ECO:0000256" key="14">
    <source>
        <dbReference type="ARBA" id="ARBA00079807"/>
    </source>
</evidence>
<dbReference type="HAMAP" id="MF_01218_B">
    <property type="entry name" value="Upp_B"/>
    <property type="match status" value="1"/>
</dbReference>
<evidence type="ECO:0000256" key="1">
    <source>
        <dbReference type="ARBA" id="ARBA00005180"/>
    </source>
</evidence>
<evidence type="ECO:0000256" key="3">
    <source>
        <dbReference type="ARBA" id="ARBA00011894"/>
    </source>
</evidence>
<feature type="binding site" evidence="15">
    <location>
        <position position="112"/>
    </location>
    <ligand>
        <name>5-phospho-alpha-D-ribose 1-diphosphate</name>
        <dbReference type="ChEBI" id="CHEBI:58017"/>
    </ligand>
</feature>
<feature type="binding site" evidence="15">
    <location>
        <position position="87"/>
    </location>
    <ligand>
        <name>5-phospho-alpha-D-ribose 1-diphosphate</name>
        <dbReference type="ChEBI" id="CHEBI:58017"/>
    </ligand>
</feature>
<dbReference type="GO" id="GO:0005737">
    <property type="term" value="C:cytoplasm"/>
    <property type="evidence" value="ECO:0007669"/>
    <property type="project" value="UniProtKB-ARBA"/>
</dbReference>
<comment type="caution">
    <text evidence="15">Lacks conserved residue(s) required for the propagation of feature annotation.</text>
</comment>
<sequence>MSKHNSKIDHQNIHLLQHPLLSHSLSILRKKDTNAGEFRRLLSEMSRLMAYESSRDLKIKNIPIETPFEKMESPFICEDVTIVSVMRAGMGMLDGFMQMFPLSKVGHIGIYRDKFLNNTVEYYFRLPDDIEGNKIFLLDPLLATGSTVVAAIDRLKQYGVHEIRFHCLLASPEGLEILHESHPDVSVYCLSVERGMNEKGYLLPGLGDAGDRIYGTL</sequence>
<dbReference type="GO" id="GO:0004845">
    <property type="term" value="F:uracil phosphoribosyltransferase activity"/>
    <property type="evidence" value="ECO:0007669"/>
    <property type="project" value="UniProtKB-UniRule"/>
</dbReference>
<dbReference type="KEGG" id="saqi:AXG55_09925"/>
<feature type="binding site" evidence="15">
    <location>
        <begin position="207"/>
        <end position="209"/>
    </location>
    <ligand>
        <name>uracil</name>
        <dbReference type="ChEBI" id="CHEBI:17568"/>
    </ligand>
</feature>
<dbReference type="PANTHER" id="PTHR32315:SF4">
    <property type="entry name" value="URACIL PHOSPHORIBOSYLTRANSFERASE, CHLOROPLASTIC"/>
    <property type="match status" value="1"/>
</dbReference>
<keyword evidence="5 15" id="KW-0328">Glycosyltransferase</keyword>
<organism evidence="17 18">
    <name type="scientific">Silvanigrella aquatica</name>
    <dbReference type="NCBI Taxonomy" id="1915309"/>
    <lineage>
        <taxon>Bacteria</taxon>
        <taxon>Pseudomonadati</taxon>
        <taxon>Bdellovibrionota</taxon>
        <taxon>Oligoflexia</taxon>
        <taxon>Silvanigrellales</taxon>
        <taxon>Silvanigrellaceae</taxon>
        <taxon>Silvanigrella</taxon>
    </lineage>
</organism>
<evidence type="ECO:0000256" key="2">
    <source>
        <dbReference type="ARBA" id="ARBA00009516"/>
    </source>
</evidence>
<dbReference type="GO" id="GO:0005525">
    <property type="term" value="F:GTP binding"/>
    <property type="evidence" value="ECO:0007669"/>
    <property type="project" value="UniProtKB-KW"/>
</dbReference>
<dbReference type="CDD" id="cd06223">
    <property type="entry name" value="PRTases_typeI"/>
    <property type="match status" value="1"/>
</dbReference>
<dbReference type="EMBL" id="CP017834">
    <property type="protein sequence ID" value="APJ04205.1"/>
    <property type="molecule type" value="Genomic_DNA"/>
</dbReference>
<keyword evidence="8 15" id="KW-0460">Magnesium</keyword>
<gene>
    <name evidence="15" type="primary">upp</name>
    <name evidence="17" type="ORF">AXG55_09925</name>
</gene>
<evidence type="ECO:0000256" key="7">
    <source>
        <dbReference type="ARBA" id="ARBA00022741"/>
    </source>
</evidence>
<dbReference type="Pfam" id="PF14681">
    <property type="entry name" value="UPRTase"/>
    <property type="match status" value="1"/>
</dbReference>
<evidence type="ECO:0000256" key="15">
    <source>
        <dbReference type="HAMAP-Rule" id="MF_01218"/>
    </source>
</evidence>
<evidence type="ECO:0000256" key="9">
    <source>
        <dbReference type="ARBA" id="ARBA00023134"/>
    </source>
</evidence>
<name>A0A1L4D1W6_9BACT</name>
<dbReference type="Gene3D" id="3.40.50.2020">
    <property type="match status" value="1"/>
</dbReference>
<evidence type="ECO:0000256" key="13">
    <source>
        <dbReference type="ARBA" id="ARBA00072146"/>
    </source>
</evidence>
<evidence type="ECO:0000256" key="8">
    <source>
        <dbReference type="ARBA" id="ARBA00022842"/>
    </source>
</evidence>
<dbReference type="InterPro" id="IPR034332">
    <property type="entry name" value="Upp_B"/>
</dbReference>
<dbReference type="InterPro" id="IPR005765">
    <property type="entry name" value="UPRT"/>
</dbReference>
<dbReference type="SUPFAM" id="SSF53271">
    <property type="entry name" value="PRTase-like"/>
    <property type="match status" value="1"/>
</dbReference>
<comment type="similarity">
    <text evidence="2 15">Belongs to the UPRTase family.</text>
</comment>
<accession>A0A1L4D1W6</accession>
<evidence type="ECO:0000313" key="18">
    <source>
        <dbReference type="Proteomes" id="UP000184731"/>
    </source>
</evidence>
<evidence type="ECO:0000256" key="4">
    <source>
        <dbReference type="ARBA" id="ARBA00022533"/>
    </source>
</evidence>
<evidence type="ECO:0000256" key="11">
    <source>
        <dbReference type="ARBA" id="ARBA00052919"/>
    </source>
</evidence>
<dbReference type="InterPro" id="IPR050054">
    <property type="entry name" value="UPRTase/APRTase"/>
</dbReference>
<comment type="function">
    <text evidence="12 15">Catalyzes the conversion of uracil and 5-phospho-alpha-D-ribose 1-diphosphate (PRPP) to UMP and diphosphate.</text>
</comment>
<dbReference type="InterPro" id="IPR029057">
    <property type="entry name" value="PRTase-like"/>
</dbReference>
<protein>
    <recommendedName>
        <fullName evidence="13 15">Uracil phosphoribosyltransferase</fullName>
        <ecNumber evidence="3 15">2.4.2.9</ecNumber>
    </recommendedName>
    <alternativeName>
        <fullName evidence="10 15">UMP pyrophosphorylase</fullName>
    </alternativeName>
    <alternativeName>
        <fullName evidence="14 15">UPRTase</fullName>
    </alternativeName>
</protein>
<dbReference type="STRING" id="1915309.AXG55_09925"/>
<evidence type="ECO:0000256" key="12">
    <source>
        <dbReference type="ARBA" id="ARBA00056901"/>
    </source>
</evidence>
<dbReference type="NCBIfam" id="NF001097">
    <property type="entry name" value="PRK00129.1"/>
    <property type="match status" value="1"/>
</dbReference>
<feature type="domain" description="Phosphoribosyltransferase" evidence="16">
    <location>
        <begin position="16"/>
        <end position="216"/>
    </location>
</feature>
<dbReference type="GO" id="GO:0044206">
    <property type="term" value="P:UMP salvage"/>
    <property type="evidence" value="ECO:0007669"/>
    <property type="project" value="UniProtKB-UniRule"/>
</dbReference>
<dbReference type="NCBIfam" id="TIGR01091">
    <property type="entry name" value="upp"/>
    <property type="match status" value="1"/>
</dbReference>
<dbReference type="OrthoDB" id="5291773at2"/>
<comment type="activity regulation">
    <text evidence="15">Allosterically activated by GTP.</text>
</comment>
<dbReference type="UniPathway" id="UPA00574">
    <property type="reaction ID" value="UER00636"/>
</dbReference>
<dbReference type="Proteomes" id="UP000184731">
    <property type="component" value="Chromosome"/>
</dbReference>
<keyword evidence="9 15" id="KW-0342">GTP-binding</keyword>
<keyword evidence="6 15" id="KW-0808">Transferase</keyword>
<keyword evidence="18" id="KW-1185">Reference proteome</keyword>
<evidence type="ECO:0000313" key="17">
    <source>
        <dbReference type="EMBL" id="APJ04205.1"/>
    </source>
</evidence>
<evidence type="ECO:0000256" key="5">
    <source>
        <dbReference type="ARBA" id="ARBA00022676"/>
    </source>
</evidence>
<keyword evidence="7 15" id="KW-0547">Nucleotide-binding</keyword>
<comment type="pathway">
    <text evidence="1 15">Pyrimidine metabolism; UMP biosynthesis via salvage pathway; UMP from uracil: step 1/1.</text>
</comment>
<dbReference type="AlphaFoldDB" id="A0A1L4D1W6"/>
<keyword evidence="4 15" id="KW-0021">Allosteric enzyme</keyword>
<dbReference type="FunFam" id="3.40.50.2020:FF:000003">
    <property type="entry name" value="Uracil phosphoribosyltransferase"/>
    <property type="match status" value="1"/>
</dbReference>
<feature type="binding site" evidence="15">
    <location>
        <begin position="139"/>
        <end position="147"/>
    </location>
    <ligand>
        <name>5-phospho-alpha-D-ribose 1-diphosphate</name>
        <dbReference type="ChEBI" id="CHEBI:58017"/>
    </ligand>
</feature>
<dbReference type="EC" id="2.4.2.9" evidence="3 15"/>
<dbReference type="GO" id="GO:0000287">
    <property type="term" value="F:magnesium ion binding"/>
    <property type="evidence" value="ECO:0007669"/>
    <property type="project" value="UniProtKB-UniRule"/>
</dbReference>
<feature type="binding site" evidence="15">
    <location>
        <position position="208"/>
    </location>
    <ligand>
        <name>5-phospho-alpha-D-ribose 1-diphosphate</name>
        <dbReference type="ChEBI" id="CHEBI:58017"/>
    </ligand>
</feature>
<evidence type="ECO:0000259" key="16">
    <source>
        <dbReference type="Pfam" id="PF14681"/>
    </source>
</evidence>
<evidence type="ECO:0000256" key="6">
    <source>
        <dbReference type="ARBA" id="ARBA00022679"/>
    </source>
</evidence>